<dbReference type="PANTHER" id="PTHR47711:SF2">
    <property type="entry name" value="PROTEIN PLASTID TRANSCRIPTIONALLY ACTIVE 16, CHLOROPLASTIC"/>
    <property type="match status" value="1"/>
</dbReference>
<dbReference type="PROSITE" id="PS51746">
    <property type="entry name" value="PPM_2"/>
    <property type="match status" value="1"/>
</dbReference>
<dbReference type="CDD" id="cd00143">
    <property type="entry name" value="PP2Cc"/>
    <property type="match status" value="1"/>
</dbReference>
<feature type="compositionally biased region" description="Basic and acidic residues" evidence="1">
    <location>
        <begin position="234"/>
        <end position="278"/>
    </location>
</feature>
<dbReference type="AlphaFoldDB" id="A0A6A3AAY2"/>
<gene>
    <name evidence="3" type="ORF">F3Y22_tig00110556pilonHSYRG00886</name>
</gene>
<keyword evidence="4" id="KW-1185">Reference proteome</keyword>
<reference evidence="3" key="1">
    <citation type="submission" date="2019-09" db="EMBL/GenBank/DDBJ databases">
        <title>Draft genome information of white flower Hibiscus syriacus.</title>
        <authorList>
            <person name="Kim Y.-M."/>
        </authorList>
    </citation>
    <scope>NUCLEOTIDE SEQUENCE [LARGE SCALE GENOMIC DNA]</scope>
    <source>
        <strain evidence="3">YM2019G1</strain>
    </source>
</reference>
<dbReference type="SUPFAM" id="SSF81606">
    <property type="entry name" value="PP2C-like"/>
    <property type="match status" value="1"/>
</dbReference>
<sequence length="516" mass="56234">MARTFTSDSFLLTTTPQPWLTLNRFTVFAKSKPSTGLSFGKLRRKDLGTVFVAGATGQAGIRIAQSLLRQGFTVLDGVPQLGDAQELARLAVEYKIISNQDSKRLNDHVAIVYDGNRAAASTYNVIDGLTLFNNLFSQSQPPSLLELLQKVIKTGVSYTFLKTTLTEDYTAESSYNVAMSAEGSIGANDYKVAKSQIASPGGGCFLQHILGRKQAPLKGGDELFSAIPEDERRKTYAKAKAEKEAKEYAEKSRDAEKRLKEEAKKLSEKQSKAASRAEEVEEKAEGAGTSMEGILSKAKDISAGFSWENFSSQISTAFQKPSDEGQVATVRGRAKAETLPSNKAVVKQAPLSFFPKQKESDQKTEVRKAFGGLFQQEIIYIDADYRPDEQNRIEEAGGRFNFWDGPRVLGVLAMSIAIGDNYLKPYVVCEPEVTVTERTAADEFLILASDDLWDVVSNDTACRVARTCLRGGNCDLNALLLSAGRVEREAVKGSVMGGEISDKACADASMLLTKLA</sequence>
<dbReference type="Gene3D" id="3.60.40.10">
    <property type="entry name" value="PPM-type phosphatase domain"/>
    <property type="match status" value="1"/>
</dbReference>
<dbReference type="Pfam" id="PF00481">
    <property type="entry name" value="PP2C"/>
    <property type="match status" value="1"/>
</dbReference>
<dbReference type="InterPro" id="IPR001932">
    <property type="entry name" value="PPM-type_phosphatase-like_dom"/>
</dbReference>
<protein>
    <submittedName>
        <fullName evidence="3">Protein phosphatase 2C 3</fullName>
    </submittedName>
</protein>
<dbReference type="EMBL" id="VEPZ02001028">
    <property type="protein sequence ID" value="KAE8700867.1"/>
    <property type="molecule type" value="Genomic_DNA"/>
</dbReference>
<proteinExistence type="predicted"/>
<feature type="region of interest" description="Disordered" evidence="1">
    <location>
        <begin position="234"/>
        <end position="288"/>
    </location>
</feature>
<feature type="domain" description="PPM-type phosphatase" evidence="2">
    <location>
        <begin position="69"/>
        <end position="516"/>
    </location>
</feature>
<dbReference type="SMART" id="SM00332">
    <property type="entry name" value="PP2Cc"/>
    <property type="match status" value="1"/>
</dbReference>
<dbReference type="SUPFAM" id="SSF51735">
    <property type="entry name" value="NAD(P)-binding Rossmann-fold domains"/>
    <property type="match status" value="1"/>
</dbReference>
<evidence type="ECO:0000256" key="1">
    <source>
        <dbReference type="SAM" id="MobiDB-lite"/>
    </source>
</evidence>
<dbReference type="PANTHER" id="PTHR47711">
    <property type="entry name" value="PROTEIN PLASTID TRANSCRIPTIONALLY ACTIVE 16, CHLOROPLASTIC"/>
    <property type="match status" value="1"/>
</dbReference>
<name>A0A6A3AAY2_HIBSY</name>
<evidence type="ECO:0000259" key="2">
    <source>
        <dbReference type="PROSITE" id="PS51746"/>
    </source>
</evidence>
<evidence type="ECO:0000313" key="3">
    <source>
        <dbReference type="EMBL" id="KAE8700867.1"/>
    </source>
</evidence>
<organism evidence="3 4">
    <name type="scientific">Hibiscus syriacus</name>
    <name type="common">Rose of Sharon</name>
    <dbReference type="NCBI Taxonomy" id="106335"/>
    <lineage>
        <taxon>Eukaryota</taxon>
        <taxon>Viridiplantae</taxon>
        <taxon>Streptophyta</taxon>
        <taxon>Embryophyta</taxon>
        <taxon>Tracheophyta</taxon>
        <taxon>Spermatophyta</taxon>
        <taxon>Magnoliopsida</taxon>
        <taxon>eudicotyledons</taxon>
        <taxon>Gunneridae</taxon>
        <taxon>Pentapetalae</taxon>
        <taxon>rosids</taxon>
        <taxon>malvids</taxon>
        <taxon>Malvales</taxon>
        <taxon>Malvaceae</taxon>
        <taxon>Malvoideae</taxon>
        <taxon>Hibiscus</taxon>
    </lineage>
</organism>
<dbReference type="Proteomes" id="UP000436088">
    <property type="component" value="Unassembled WGS sequence"/>
</dbReference>
<evidence type="ECO:0000313" key="4">
    <source>
        <dbReference type="Proteomes" id="UP000436088"/>
    </source>
</evidence>
<comment type="caution">
    <text evidence="3">The sequence shown here is derived from an EMBL/GenBank/DDBJ whole genome shotgun (WGS) entry which is preliminary data.</text>
</comment>
<dbReference type="InterPro" id="IPR036291">
    <property type="entry name" value="NAD(P)-bd_dom_sf"/>
</dbReference>
<dbReference type="InterPro" id="IPR036457">
    <property type="entry name" value="PPM-type-like_dom_sf"/>
</dbReference>
<accession>A0A6A3AAY2</accession>